<sequence>MDIQYFFTFREVARCQSLTKAGERLGYAQPTISVQMQKLETHFGTKLFLRTGNKLKLTDEGTKLLNYADQMVEAYLNAIDHISKQKEINIAIGTTETLAAFYLPPIFQTFRDIYPNANVKFFPASNSEIIRQVKSDEIDLGIVLESQLSDPELNITTIRQEELIIISPKEHALSGKKRATVQDLNNNSFILTEKGCTYRAALERTMEENKISYQVVSEMGSMEGIKQCVVYGIGIAFVPRIAAVEHLEKNLICGIPVHEGLIEPFFTQLLLHKNKHVSPPLQNLINLLVQNHATALKA</sequence>
<proteinExistence type="inferred from homology"/>
<dbReference type="SUPFAM" id="SSF53850">
    <property type="entry name" value="Periplasmic binding protein-like II"/>
    <property type="match status" value="1"/>
</dbReference>
<evidence type="ECO:0000313" key="7">
    <source>
        <dbReference type="Proteomes" id="UP001469365"/>
    </source>
</evidence>
<evidence type="ECO:0000256" key="3">
    <source>
        <dbReference type="ARBA" id="ARBA00023125"/>
    </source>
</evidence>
<evidence type="ECO:0000256" key="4">
    <source>
        <dbReference type="ARBA" id="ARBA00023163"/>
    </source>
</evidence>
<keyword evidence="3" id="KW-0238">DNA-binding</keyword>
<dbReference type="EMBL" id="JBBPCC010000001">
    <property type="protein sequence ID" value="MEK8126733.1"/>
    <property type="molecule type" value="Genomic_DNA"/>
</dbReference>
<name>A0ABU9DG69_9BACL</name>
<dbReference type="InterPro" id="IPR005119">
    <property type="entry name" value="LysR_subst-bd"/>
</dbReference>
<dbReference type="Proteomes" id="UP001469365">
    <property type="component" value="Unassembled WGS sequence"/>
</dbReference>
<accession>A0ABU9DG69</accession>
<gene>
    <name evidence="6" type="ORF">WMW72_02295</name>
</gene>
<dbReference type="PRINTS" id="PR00039">
    <property type="entry name" value="HTHLYSR"/>
</dbReference>
<organism evidence="6 7">
    <name type="scientific">Paenibacillus filicis</name>
    <dbReference type="NCBI Taxonomy" id="669464"/>
    <lineage>
        <taxon>Bacteria</taxon>
        <taxon>Bacillati</taxon>
        <taxon>Bacillota</taxon>
        <taxon>Bacilli</taxon>
        <taxon>Bacillales</taxon>
        <taxon>Paenibacillaceae</taxon>
        <taxon>Paenibacillus</taxon>
    </lineage>
</organism>
<comment type="caution">
    <text evidence="6">The sequence shown here is derived from an EMBL/GenBank/DDBJ whole genome shotgun (WGS) entry which is preliminary data.</text>
</comment>
<comment type="similarity">
    <text evidence="1">Belongs to the LysR transcriptional regulatory family.</text>
</comment>
<dbReference type="InterPro" id="IPR036388">
    <property type="entry name" value="WH-like_DNA-bd_sf"/>
</dbReference>
<reference evidence="6 7" key="1">
    <citation type="submission" date="2024-04" db="EMBL/GenBank/DDBJ databases">
        <title>draft genome sequnece of Paenibacillus filicis.</title>
        <authorList>
            <person name="Kim D.-U."/>
        </authorList>
    </citation>
    <scope>NUCLEOTIDE SEQUENCE [LARGE SCALE GENOMIC DNA]</scope>
    <source>
        <strain evidence="6 7">KACC14197</strain>
    </source>
</reference>
<evidence type="ECO:0000256" key="2">
    <source>
        <dbReference type="ARBA" id="ARBA00023015"/>
    </source>
</evidence>
<feature type="domain" description="HTH lysR-type" evidence="5">
    <location>
        <begin position="1"/>
        <end position="58"/>
    </location>
</feature>
<dbReference type="InterPro" id="IPR000847">
    <property type="entry name" value="LysR_HTH_N"/>
</dbReference>
<dbReference type="SUPFAM" id="SSF46785">
    <property type="entry name" value="Winged helix' DNA-binding domain"/>
    <property type="match status" value="1"/>
</dbReference>
<evidence type="ECO:0000256" key="1">
    <source>
        <dbReference type="ARBA" id="ARBA00009437"/>
    </source>
</evidence>
<dbReference type="InterPro" id="IPR036390">
    <property type="entry name" value="WH_DNA-bd_sf"/>
</dbReference>
<dbReference type="Pfam" id="PF03466">
    <property type="entry name" value="LysR_substrate"/>
    <property type="match status" value="1"/>
</dbReference>
<protein>
    <submittedName>
        <fullName evidence="6">LysR family transcriptional regulator</fullName>
    </submittedName>
</protein>
<dbReference type="Pfam" id="PF00126">
    <property type="entry name" value="HTH_1"/>
    <property type="match status" value="1"/>
</dbReference>
<keyword evidence="4" id="KW-0804">Transcription</keyword>
<keyword evidence="2" id="KW-0805">Transcription regulation</keyword>
<dbReference type="Gene3D" id="1.10.10.10">
    <property type="entry name" value="Winged helix-like DNA-binding domain superfamily/Winged helix DNA-binding domain"/>
    <property type="match status" value="1"/>
</dbReference>
<dbReference type="PANTHER" id="PTHR30126">
    <property type="entry name" value="HTH-TYPE TRANSCRIPTIONAL REGULATOR"/>
    <property type="match status" value="1"/>
</dbReference>
<keyword evidence="7" id="KW-1185">Reference proteome</keyword>
<evidence type="ECO:0000313" key="6">
    <source>
        <dbReference type="EMBL" id="MEK8126733.1"/>
    </source>
</evidence>
<dbReference type="PROSITE" id="PS50931">
    <property type="entry name" value="HTH_LYSR"/>
    <property type="match status" value="1"/>
</dbReference>
<dbReference type="Gene3D" id="3.40.190.290">
    <property type="match status" value="1"/>
</dbReference>
<evidence type="ECO:0000259" key="5">
    <source>
        <dbReference type="PROSITE" id="PS50931"/>
    </source>
</evidence>
<dbReference type="RefSeq" id="WP_341413783.1">
    <property type="nucleotide sequence ID" value="NZ_JBBPCC010000001.1"/>
</dbReference>
<dbReference type="CDD" id="cd05466">
    <property type="entry name" value="PBP2_LTTR_substrate"/>
    <property type="match status" value="1"/>
</dbReference>
<dbReference type="PANTHER" id="PTHR30126:SF100">
    <property type="entry name" value="LYSR-FAMILY TRANSCRIPTIONAL REGULATOR"/>
    <property type="match status" value="1"/>
</dbReference>